<dbReference type="InterPro" id="IPR021617">
    <property type="entry name" value="DUF3231"/>
</dbReference>
<evidence type="ECO:0000313" key="1">
    <source>
        <dbReference type="EMBL" id="MBM7621241.1"/>
    </source>
</evidence>
<accession>A0ABS2P2R0</accession>
<comment type="caution">
    <text evidence="1">The sequence shown here is derived from an EMBL/GenBank/DDBJ whole genome shotgun (WGS) entry which is preliminary data.</text>
</comment>
<dbReference type="Gene3D" id="1.20.1260.10">
    <property type="match status" value="2"/>
</dbReference>
<dbReference type="EMBL" id="JAFBED010000006">
    <property type="protein sequence ID" value="MBM7621241.1"/>
    <property type="molecule type" value="Genomic_DNA"/>
</dbReference>
<dbReference type="InterPro" id="IPR012347">
    <property type="entry name" value="Ferritin-like"/>
</dbReference>
<sequence length="333" mass="37861">MDNHKYKSTASELGIIWSQYLNDSLSRCILRYFLHHVDDENIRDVLNYALQLAEAHLGKLIQFFNQEGLPIPIGFTDEDVKVDAPRLFTDTYMIVYIQVMTIHGMTRYAGAVSSSHREDYIKYLIECTNETMELYSRATKVMLAKGIVTKPPVLNNQHKIDFVKKQNFLTGWFGNRRPINAVEISGTYLNLQKTMAKMVMELGFAQVAQSKEVREYMVRARKVCQKHFDILSTMLKEDNLHVPKILETEVTDSTVSPFSDKLMLFHISTLLSSAIGYYGEALSVSQRRDLAAGYARMIGEMGMLAEDGANLLIDNGWMEQPPAATDHNGLTNK</sequence>
<dbReference type="Pfam" id="PF11553">
    <property type="entry name" value="DUF3231"/>
    <property type="match status" value="2"/>
</dbReference>
<evidence type="ECO:0008006" key="3">
    <source>
        <dbReference type="Google" id="ProtNLM"/>
    </source>
</evidence>
<organism evidence="1 2">
    <name type="scientific">Sutcliffiella tianshenii</name>
    <dbReference type="NCBI Taxonomy" id="1463404"/>
    <lineage>
        <taxon>Bacteria</taxon>
        <taxon>Bacillati</taxon>
        <taxon>Bacillota</taxon>
        <taxon>Bacilli</taxon>
        <taxon>Bacillales</taxon>
        <taxon>Bacillaceae</taxon>
        <taxon>Sutcliffiella</taxon>
    </lineage>
</organism>
<dbReference type="RefSeq" id="WP_204418014.1">
    <property type="nucleotide sequence ID" value="NZ_JAFBED010000006.1"/>
</dbReference>
<protein>
    <recommendedName>
        <fullName evidence="3">Transcriptional regulator</fullName>
    </recommendedName>
</protein>
<keyword evidence="2" id="KW-1185">Reference proteome</keyword>
<dbReference type="Proteomes" id="UP000737402">
    <property type="component" value="Unassembled WGS sequence"/>
</dbReference>
<gene>
    <name evidence="1" type="ORF">JOC95_003114</name>
</gene>
<reference evidence="1 2" key="1">
    <citation type="submission" date="2021-01" db="EMBL/GenBank/DDBJ databases">
        <title>Genomic Encyclopedia of Type Strains, Phase IV (KMG-IV): sequencing the most valuable type-strain genomes for metagenomic binning, comparative biology and taxonomic classification.</title>
        <authorList>
            <person name="Goeker M."/>
        </authorList>
    </citation>
    <scope>NUCLEOTIDE SEQUENCE [LARGE SCALE GENOMIC DNA]</scope>
    <source>
        <strain evidence="1 2">DSM 25879</strain>
    </source>
</reference>
<name>A0ABS2P2R0_9BACI</name>
<evidence type="ECO:0000313" key="2">
    <source>
        <dbReference type="Proteomes" id="UP000737402"/>
    </source>
</evidence>
<proteinExistence type="predicted"/>